<dbReference type="OrthoDB" id="10611662at2759"/>
<dbReference type="RefSeq" id="XP_024752158.1">
    <property type="nucleotide sequence ID" value="XM_024893275.1"/>
</dbReference>
<evidence type="ECO:0000256" key="1">
    <source>
        <dbReference type="SAM" id="SignalP"/>
    </source>
</evidence>
<gene>
    <name evidence="2" type="ORF">BBK36DRAFT_1138934</name>
</gene>
<keyword evidence="1" id="KW-0732">Signal</keyword>
<sequence length="137" mass="15110">MPLAAVLPLLLLMHHWHFDPLLPSLQGREAGQDVAERVGEEWRLVVVIMPSTISDLNLSSSSTVLSSSLSRIPHISLNPSSTSASPSLFRRWSIIRSIGAYLDRLQGRTTVPSSNRANGVPYISPRAEYIPCMHRAV</sequence>
<evidence type="ECO:0000313" key="2">
    <source>
        <dbReference type="EMBL" id="PTB68838.1"/>
    </source>
</evidence>
<feature type="signal peptide" evidence="1">
    <location>
        <begin position="1"/>
        <end position="18"/>
    </location>
</feature>
<accession>A0A2T4BHT5</accession>
<dbReference type="AlphaFoldDB" id="A0A2T4BHT5"/>
<evidence type="ECO:0008006" key="4">
    <source>
        <dbReference type="Google" id="ProtNLM"/>
    </source>
</evidence>
<name>A0A2T4BHT5_9HYPO</name>
<reference evidence="3" key="1">
    <citation type="submission" date="2016-07" db="EMBL/GenBank/DDBJ databases">
        <title>Multiple horizontal gene transfer events from other fungi enriched the ability of initially mycotrophic Trichoderma (Ascomycota) to feed on dead plant biomass.</title>
        <authorList>
            <consortium name="DOE Joint Genome Institute"/>
            <person name="Atanasova L."/>
            <person name="Chenthamara K."/>
            <person name="Zhang J."/>
            <person name="Grujic M."/>
            <person name="Henrissat B."/>
            <person name="Kuo A."/>
            <person name="Aerts A."/>
            <person name="Salamov A."/>
            <person name="Lipzen A."/>
            <person name="Labutti K."/>
            <person name="Barry K."/>
            <person name="Miao Y."/>
            <person name="Rahimi M.J."/>
            <person name="Shen Q."/>
            <person name="Grigoriev I.V."/>
            <person name="Kubicek C.P."/>
            <person name="Druzhinina I.S."/>
        </authorList>
    </citation>
    <scope>NUCLEOTIDE SEQUENCE [LARGE SCALE GENOMIC DNA]</scope>
    <source>
        <strain evidence="3">TUCIM 6016</strain>
    </source>
</reference>
<feature type="chain" id="PRO_5015424608" description="Secreted protein" evidence="1">
    <location>
        <begin position="19"/>
        <end position="137"/>
    </location>
</feature>
<dbReference type="EMBL" id="KZ680209">
    <property type="protein sequence ID" value="PTB68838.1"/>
    <property type="molecule type" value="Genomic_DNA"/>
</dbReference>
<protein>
    <recommendedName>
        <fullName evidence="4">Secreted protein</fullName>
    </recommendedName>
</protein>
<dbReference type="Proteomes" id="UP000241546">
    <property type="component" value="Unassembled WGS sequence"/>
</dbReference>
<evidence type="ECO:0000313" key="3">
    <source>
        <dbReference type="Proteomes" id="UP000241546"/>
    </source>
</evidence>
<dbReference type="GeneID" id="36601393"/>
<keyword evidence="3" id="KW-1185">Reference proteome</keyword>
<organism evidence="2 3">
    <name type="scientific">Trichoderma citrinoviride</name>
    <dbReference type="NCBI Taxonomy" id="58853"/>
    <lineage>
        <taxon>Eukaryota</taxon>
        <taxon>Fungi</taxon>
        <taxon>Dikarya</taxon>
        <taxon>Ascomycota</taxon>
        <taxon>Pezizomycotina</taxon>
        <taxon>Sordariomycetes</taxon>
        <taxon>Hypocreomycetidae</taxon>
        <taxon>Hypocreales</taxon>
        <taxon>Hypocreaceae</taxon>
        <taxon>Trichoderma</taxon>
    </lineage>
</organism>
<proteinExistence type="predicted"/>